<evidence type="ECO:0000313" key="2">
    <source>
        <dbReference type="EMBL" id="PSB00498.1"/>
    </source>
</evidence>
<dbReference type="SMART" id="SM00960">
    <property type="entry name" value="Robl_LC7"/>
    <property type="match status" value="1"/>
</dbReference>
<dbReference type="InterPro" id="IPR004942">
    <property type="entry name" value="Roadblock/LAMTOR2_dom"/>
</dbReference>
<sequence length="130" mass="13675">MSNIGSLQGILQNFVVTNPGVEGAAIVTPDGLPLASVLPSQMDEERTAAMSAAMLSLGERIGKELTRGSIDRIFVQGDRGYAVLTSCGEEAMLLTLASAEVKQGVLFLEIKQLSKTVETAMKASPSFSLT</sequence>
<dbReference type="PANTHER" id="PTHR36222:SF1">
    <property type="entry name" value="SERINE PROTEASE INHIBITOR RV3364C"/>
    <property type="match status" value="1"/>
</dbReference>
<dbReference type="AlphaFoldDB" id="A0A2T1BX16"/>
<accession>A0A2T1BX16</accession>
<dbReference type="PANTHER" id="PTHR36222">
    <property type="entry name" value="SERINE PROTEASE INHIBITOR RV3364C"/>
    <property type="match status" value="1"/>
</dbReference>
<dbReference type="Proteomes" id="UP000238762">
    <property type="component" value="Unassembled WGS sequence"/>
</dbReference>
<gene>
    <name evidence="2" type="ORF">C7B64_23225</name>
</gene>
<feature type="domain" description="Roadblock/LAMTOR2" evidence="1">
    <location>
        <begin position="8"/>
        <end position="97"/>
    </location>
</feature>
<evidence type="ECO:0000259" key="1">
    <source>
        <dbReference type="SMART" id="SM00960"/>
    </source>
</evidence>
<dbReference type="EMBL" id="PVWJ01000200">
    <property type="protein sequence ID" value="PSB00498.1"/>
    <property type="molecule type" value="Genomic_DNA"/>
</dbReference>
<reference evidence="2 3" key="2">
    <citation type="submission" date="2018-03" db="EMBL/GenBank/DDBJ databases">
        <title>The ancient ancestry and fast evolution of plastids.</title>
        <authorList>
            <person name="Moore K.R."/>
            <person name="Magnabosco C."/>
            <person name="Momper L."/>
            <person name="Gold D.A."/>
            <person name="Bosak T."/>
            <person name="Fournier G.P."/>
        </authorList>
    </citation>
    <scope>NUCLEOTIDE SEQUENCE [LARGE SCALE GENOMIC DNA]</scope>
    <source>
        <strain evidence="2 3">CCAP 1448/3</strain>
    </source>
</reference>
<dbReference type="RefSeq" id="WP_106291868.1">
    <property type="nucleotide sequence ID" value="NZ_CAWNTC010000004.1"/>
</dbReference>
<keyword evidence="3" id="KW-1185">Reference proteome</keyword>
<keyword evidence="2" id="KW-0808">Transferase</keyword>
<proteinExistence type="predicted"/>
<evidence type="ECO:0000313" key="3">
    <source>
        <dbReference type="Proteomes" id="UP000238762"/>
    </source>
</evidence>
<dbReference type="InterPro" id="IPR053141">
    <property type="entry name" value="Mycobact_SerProt_Inhib_Rv3364c"/>
</dbReference>
<reference evidence="2 3" key="1">
    <citation type="submission" date="2018-02" db="EMBL/GenBank/DDBJ databases">
        <authorList>
            <person name="Cohen D.B."/>
            <person name="Kent A.D."/>
        </authorList>
    </citation>
    <scope>NUCLEOTIDE SEQUENCE [LARGE SCALE GENOMIC DNA]</scope>
    <source>
        <strain evidence="2 3">CCAP 1448/3</strain>
    </source>
</reference>
<dbReference type="GO" id="GO:0016740">
    <property type="term" value="F:transferase activity"/>
    <property type="evidence" value="ECO:0007669"/>
    <property type="project" value="UniProtKB-KW"/>
</dbReference>
<dbReference type="Pfam" id="PF03259">
    <property type="entry name" value="Robl_LC7"/>
    <property type="match status" value="1"/>
</dbReference>
<comment type="caution">
    <text evidence="2">The sequence shown here is derived from an EMBL/GenBank/DDBJ whole genome shotgun (WGS) entry which is preliminary data.</text>
</comment>
<organism evidence="2 3">
    <name type="scientific">Merismopedia glauca CCAP 1448/3</name>
    <dbReference type="NCBI Taxonomy" id="1296344"/>
    <lineage>
        <taxon>Bacteria</taxon>
        <taxon>Bacillati</taxon>
        <taxon>Cyanobacteriota</taxon>
        <taxon>Cyanophyceae</taxon>
        <taxon>Synechococcales</taxon>
        <taxon>Merismopediaceae</taxon>
        <taxon>Merismopedia</taxon>
    </lineage>
</organism>
<dbReference type="SUPFAM" id="SSF103196">
    <property type="entry name" value="Roadblock/LC7 domain"/>
    <property type="match status" value="1"/>
</dbReference>
<protein>
    <submittedName>
        <fullName evidence="2">Diacylglyceryl transferase</fullName>
    </submittedName>
</protein>
<dbReference type="Gene3D" id="3.30.450.30">
    <property type="entry name" value="Dynein light chain 2a, cytoplasmic"/>
    <property type="match status" value="1"/>
</dbReference>
<name>A0A2T1BX16_9CYAN</name>
<dbReference type="OrthoDB" id="513103at2"/>